<name>A0A972JBC5_9RHOO</name>
<dbReference type="RefSeq" id="WP_168988665.1">
    <property type="nucleotide sequence ID" value="NZ_CAWPHM010000314.1"/>
</dbReference>
<reference evidence="2" key="1">
    <citation type="submission" date="2019-12" db="EMBL/GenBank/DDBJ databases">
        <title>Comparative genomics gives insights into the taxonomy of the Azoarcus-Aromatoleum group and reveals separate origins of nif in the plant-associated Azoarcus and non-plant-associated Aromatoleum sub-groups.</title>
        <authorList>
            <person name="Lafos M."/>
            <person name="Maluk M."/>
            <person name="Batista M."/>
            <person name="Junghare M."/>
            <person name="Carmona M."/>
            <person name="Faoro H."/>
            <person name="Cruz L.M."/>
            <person name="Battistoni F."/>
            <person name="De Souza E."/>
            <person name="Pedrosa F."/>
            <person name="Chen W.-M."/>
            <person name="Poole P.S."/>
            <person name="Dixon R.A."/>
            <person name="James E.K."/>
        </authorList>
    </citation>
    <scope>NUCLEOTIDE SEQUENCE</scope>
    <source>
        <strain evidence="2">NSC3</strain>
    </source>
</reference>
<keyword evidence="3" id="KW-1185">Reference proteome</keyword>
<dbReference type="Proteomes" id="UP000599523">
    <property type="component" value="Unassembled WGS sequence"/>
</dbReference>
<organism evidence="2 3">
    <name type="scientific">Azoarcus taiwanensis</name>
    <dbReference type="NCBI Taxonomy" id="666964"/>
    <lineage>
        <taxon>Bacteria</taxon>
        <taxon>Pseudomonadati</taxon>
        <taxon>Pseudomonadota</taxon>
        <taxon>Betaproteobacteria</taxon>
        <taxon>Rhodocyclales</taxon>
        <taxon>Zoogloeaceae</taxon>
        <taxon>Azoarcus</taxon>
    </lineage>
</organism>
<comment type="caution">
    <text evidence="2">The sequence shown here is derived from an EMBL/GenBank/DDBJ whole genome shotgun (WGS) entry which is preliminary data.</text>
</comment>
<accession>A0A972JBC5</accession>
<dbReference type="EMBL" id="WTVM01000085">
    <property type="protein sequence ID" value="NMG03968.1"/>
    <property type="molecule type" value="Genomic_DNA"/>
</dbReference>
<evidence type="ECO:0000313" key="3">
    <source>
        <dbReference type="Proteomes" id="UP000599523"/>
    </source>
</evidence>
<dbReference type="Pfam" id="PF09413">
    <property type="entry name" value="DUF2007"/>
    <property type="match status" value="1"/>
</dbReference>
<proteinExistence type="predicted"/>
<dbReference type="AlphaFoldDB" id="A0A972JBC5"/>
<gene>
    <name evidence="2" type="ORF">GPA21_13480</name>
</gene>
<dbReference type="InterPro" id="IPR018551">
    <property type="entry name" value="DUF2007"/>
</dbReference>
<protein>
    <recommendedName>
        <fullName evidence="1">DUF2007 domain-containing protein</fullName>
    </recommendedName>
</protein>
<sequence length="104" mass="11614">MKLFLRCLDIFEAQHKANLLRSAGIRVEVRNTFLSGAVGDIPFIEAGPQIWIDERESAEMARTIIREAEQAPPGPEWVCECCGEAIEGQFAQCWNCGSARPFES</sequence>
<evidence type="ECO:0000259" key="1">
    <source>
        <dbReference type="Pfam" id="PF09413"/>
    </source>
</evidence>
<feature type="domain" description="DUF2007" evidence="1">
    <location>
        <begin position="1"/>
        <end position="69"/>
    </location>
</feature>
<evidence type="ECO:0000313" key="2">
    <source>
        <dbReference type="EMBL" id="NMG03968.1"/>
    </source>
</evidence>